<dbReference type="Proteomes" id="UP000307720">
    <property type="component" value="Unassembled WGS sequence"/>
</dbReference>
<evidence type="ECO:0000313" key="2">
    <source>
        <dbReference type="Proteomes" id="UP000307720"/>
    </source>
</evidence>
<evidence type="ECO:0000313" key="1">
    <source>
        <dbReference type="EMBL" id="TGY00487.1"/>
    </source>
</evidence>
<organism evidence="1 2">
    <name type="scientific">Hominisplanchenecus murintestinalis</name>
    <dbReference type="NCBI Taxonomy" id="2941517"/>
    <lineage>
        <taxon>Bacteria</taxon>
        <taxon>Bacillati</taxon>
        <taxon>Bacillota</taxon>
        <taxon>Clostridia</taxon>
        <taxon>Lachnospirales</taxon>
        <taxon>Lachnospiraceae</taxon>
        <taxon>Hominisplanchenecus</taxon>
    </lineage>
</organism>
<name>A0AC61R3B5_9FIRM</name>
<comment type="caution">
    <text evidence="1">The sequence shown here is derived from an EMBL/GenBank/DDBJ whole genome shotgun (WGS) entry which is preliminary data.</text>
</comment>
<gene>
    <name evidence="1" type="ORF">E5357_03020</name>
</gene>
<keyword evidence="2" id="KW-1185">Reference proteome</keyword>
<protein>
    <submittedName>
        <fullName evidence="1">Uncharacterized protein</fullName>
    </submittedName>
</protein>
<dbReference type="EMBL" id="SRZB01000002">
    <property type="protein sequence ID" value="TGY00487.1"/>
    <property type="molecule type" value="Genomic_DNA"/>
</dbReference>
<reference evidence="1" key="1">
    <citation type="submission" date="2019-04" db="EMBL/GenBank/DDBJ databases">
        <title>Microbes associate with the intestines of laboratory mice.</title>
        <authorList>
            <person name="Navarre W."/>
            <person name="Wong E."/>
            <person name="Huang K."/>
            <person name="Tropini C."/>
            <person name="Ng K."/>
            <person name="Yu B."/>
        </authorList>
    </citation>
    <scope>NUCLEOTIDE SEQUENCE</scope>
    <source>
        <strain evidence="1">NM72_1-8</strain>
    </source>
</reference>
<accession>A0AC61R3B5</accession>
<sequence>MDEIEADASVRKCYKKLPHNDGIVRQFFYMLALYSALGFFFGQRKKINEINKKSIEKFIHLIVDSKRG</sequence>
<proteinExistence type="predicted"/>